<name>A0A7W9TLU5_CASDE</name>
<comment type="caution">
    <text evidence="1">The sequence shown here is derived from an EMBL/GenBank/DDBJ whole genome shotgun (WGS) entry which is preliminary data.</text>
</comment>
<evidence type="ECO:0000313" key="2">
    <source>
        <dbReference type="Proteomes" id="UP000541136"/>
    </source>
</evidence>
<sequence>MPPRSRSSSLSRTSQTLISLAEALSRSGSHLEDVYWEGRLGEALDKALGARHGRAVESALDVLLEQRSAAYEILVELAEARSESLMPGPDGQDCDTLLISAPVLAWSRYRLPPGRLDAAQSQALETLLAETVLGPEARVALLPSLVRFDRLPQSFQETRGWTQALAQRALGLRRDGPALRDAEAPEDLLADVFFLVGAVVVPRGGAVFQWQSPLPAEAPDQEAVTRRWAEGCARILEPVFTGCQLEYLRPEAYYTSTRQADQGIRPLTLKAAATWLQTAARIPGTDLRAALVACGEQSVEEYRIGFCTRQSNDVIYGCVWPALSREESQPEPDAEGQVDTWDTIAALLRECGIQDIRRLPGLQPMEFCEDCGTPYFPNMLGDMQHPELPEEIDPEPVQFH</sequence>
<gene>
    <name evidence="1" type="ORF">HNR28_001120</name>
</gene>
<proteinExistence type="predicted"/>
<dbReference type="Proteomes" id="UP000541136">
    <property type="component" value="Unassembled WGS sequence"/>
</dbReference>
<dbReference type="AlphaFoldDB" id="A0A7W9TLU5"/>
<evidence type="ECO:0000313" key="1">
    <source>
        <dbReference type="EMBL" id="MBB6083085.1"/>
    </source>
</evidence>
<dbReference type="Pfam" id="PF11062">
    <property type="entry name" value="DUF2863"/>
    <property type="match status" value="1"/>
</dbReference>
<reference evidence="1 2" key="1">
    <citation type="submission" date="2020-08" db="EMBL/GenBank/DDBJ databases">
        <title>Genomic Encyclopedia of Type Strains, Phase IV (KMG-IV): sequencing the most valuable type-strain genomes for metagenomic binning, comparative biology and taxonomic classification.</title>
        <authorList>
            <person name="Goeker M."/>
        </authorList>
    </citation>
    <scope>NUCLEOTIDE SEQUENCE [LARGE SCALE GENOMIC DNA]</scope>
    <source>
        <strain evidence="1 2">DSM 12141</strain>
    </source>
</reference>
<dbReference type="EMBL" id="JACHIB010000005">
    <property type="protein sequence ID" value="MBB6083085.1"/>
    <property type="molecule type" value="Genomic_DNA"/>
</dbReference>
<dbReference type="RefSeq" id="WP_043683647.1">
    <property type="nucleotide sequence ID" value="NZ_JACHIB010000005.1"/>
</dbReference>
<organism evidence="1 2">
    <name type="scientific">Castellaniella defragrans</name>
    <name type="common">Alcaligenes defragrans</name>
    <dbReference type="NCBI Taxonomy" id="75697"/>
    <lineage>
        <taxon>Bacteria</taxon>
        <taxon>Pseudomonadati</taxon>
        <taxon>Pseudomonadota</taxon>
        <taxon>Betaproteobacteria</taxon>
        <taxon>Burkholderiales</taxon>
        <taxon>Alcaligenaceae</taxon>
        <taxon>Castellaniella</taxon>
    </lineage>
</organism>
<protein>
    <recommendedName>
        <fullName evidence="3">DUF2863 family protein</fullName>
    </recommendedName>
</protein>
<evidence type="ECO:0008006" key="3">
    <source>
        <dbReference type="Google" id="ProtNLM"/>
    </source>
</evidence>
<dbReference type="InterPro" id="IPR021292">
    <property type="entry name" value="DUF2863"/>
</dbReference>
<accession>A0A7W9TLU5</accession>